<keyword evidence="12" id="KW-1185">Reference proteome</keyword>
<evidence type="ECO:0000256" key="3">
    <source>
        <dbReference type="ARBA" id="ARBA00022692"/>
    </source>
</evidence>
<dbReference type="SMART" id="SM00664">
    <property type="entry name" value="DoH"/>
    <property type="match status" value="1"/>
</dbReference>
<feature type="domain" description="DOMON" evidence="9">
    <location>
        <begin position="61"/>
        <end position="150"/>
    </location>
</feature>
<name>A0A9W9LU54_9EURO</name>
<comment type="subcellular location">
    <subcellularLocation>
        <location evidence="1">Membrane</location>
    </subcellularLocation>
</comment>
<dbReference type="InterPro" id="IPR006593">
    <property type="entry name" value="Cyt_b561/ferric_Rdtase_TM"/>
</dbReference>
<feature type="chain" id="PRO_5040971186" evidence="8">
    <location>
        <begin position="19"/>
        <end position="384"/>
    </location>
</feature>
<feature type="transmembrane region" description="Helical" evidence="7">
    <location>
        <begin position="320"/>
        <end position="340"/>
    </location>
</feature>
<gene>
    <name evidence="11" type="ORF">N7482_001696</name>
</gene>
<dbReference type="InterPro" id="IPR015920">
    <property type="entry name" value="Cellobiose_DH-like_cyt"/>
</dbReference>
<accession>A0A9W9LU54</accession>
<dbReference type="RefSeq" id="XP_056547427.1">
    <property type="nucleotide sequence ID" value="XM_056683821.1"/>
</dbReference>
<dbReference type="CDD" id="cd09630">
    <property type="entry name" value="CDH_like_cytochrome"/>
    <property type="match status" value="1"/>
</dbReference>
<protein>
    <submittedName>
        <fullName evidence="11">Cellobiose dehydrogenase</fullName>
    </submittedName>
</protein>
<keyword evidence="8" id="KW-0732">Signal</keyword>
<proteinExistence type="predicted"/>
<dbReference type="SMART" id="SM00665">
    <property type="entry name" value="B561"/>
    <property type="match status" value="1"/>
</dbReference>
<evidence type="ECO:0000256" key="8">
    <source>
        <dbReference type="SAM" id="SignalP"/>
    </source>
</evidence>
<feature type="domain" description="Cytochrome b561" evidence="10">
    <location>
        <begin position="216"/>
        <end position="337"/>
    </location>
</feature>
<keyword evidence="2" id="KW-0813">Transport</keyword>
<keyword evidence="6 7" id="KW-0472">Membrane</keyword>
<dbReference type="AlphaFoldDB" id="A0A9W9LU54"/>
<keyword evidence="5 7" id="KW-1133">Transmembrane helix</keyword>
<dbReference type="Gene3D" id="1.20.120.1770">
    <property type="match status" value="1"/>
</dbReference>
<feature type="transmembrane region" description="Helical" evidence="7">
    <location>
        <begin position="352"/>
        <end position="374"/>
    </location>
</feature>
<keyword evidence="4" id="KW-0249">Electron transport</keyword>
<feature type="transmembrane region" description="Helical" evidence="7">
    <location>
        <begin position="281"/>
        <end position="300"/>
    </location>
</feature>
<comment type="caution">
    <text evidence="11">The sequence shown here is derived from an EMBL/GenBank/DDBJ whole genome shotgun (WGS) entry which is preliminary data.</text>
</comment>
<dbReference type="PANTHER" id="PTHR47797:SF1">
    <property type="entry name" value="CYTOCHROME B561 DOMAIN-CONTAINING PROTEIN-RELATED"/>
    <property type="match status" value="1"/>
</dbReference>
<evidence type="ECO:0000256" key="1">
    <source>
        <dbReference type="ARBA" id="ARBA00004370"/>
    </source>
</evidence>
<feature type="signal peptide" evidence="8">
    <location>
        <begin position="1"/>
        <end position="18"/>
    </location>
</feature>
<dbReference type="CDD" id="cd08760">
    <property type="entry name" value="Cyt_b561_FRRS1_like"/>
    <property type="match status" value="1"/>
</dbReference>
<keyword evidence="3 7" id="KW-0812">Transmembrane</keyword>
<evidence type="ECO:0000256" key="2">
    <source>
        <dbReference type="ARBA" id="ARBA00022448"/>
    </source>
</evidence>
<dbReference type="PANTHER" id="PTHR47797">
    <property type="entry name" value="DEHYDROGENASE, PUTATIVE (AFU_ORTHOLOGUE AFUA_8G05805)-RELATED"/>
    <property type="match status" value="1"/>
</dbReference>
<feature type="transmembrane region" description="Helical" evidence="7">
    <location>
        <begin position="218"/>
        <end position="238"/>
    </location>
</feature>
<dbReference type="Pfam" id="PF16010">
    <property type="entry name" value="CDH-cyt"/>
    <property type="match status" value="1"/>
</dbReference>
<dbReference type="GeneID" id="81422997"/>
<dbReference type="InterPro" id="IPR005018">
    <property type="entry name" value="DOMON_domain"/>
</dbReference>
<evidence type="ECO:0000313" key="12">
    <source>
        <dbReference type="Proteomes" id="UP001149163"/>
    </source>
</evidence>
<dbReference type="OrthoDB" id="19261at2759"/>
<evidence type="ECO:0000313" key="11">
    <source>
        <dbReference type="EMBL" id="KAJ5175819.1"/>
    </source>
</evidence>
<dbReference type="SUPFAM" id="SSF49344">
    <property type="entry name" value="CBD9-like"/>
    <property type="match status" value="1"/>
</dbReference>
<organism evidence="11 12">
    <name type="scientific">Penicillium canariense</name>
    <dbReference type="NCBI Taxonomy" id="189055"/>
    <lineage>
        <taxon>Eukaryota</taxon>
        <taxon>Fungi</taxon>
        <taxon>Dikarya</taxon>
        <taxon>Ascomycota</taxon>
        <taxon>Pezizomycotina</taxon>
        <taxon>Eurotiomycetes</taxon>
        <taxon>Eurotiomycetidae</taxon>
        <taxon>Eurotiales</taxon>
        <taxon>Aspergillaceae</taxon>
        <taxon>Penicillium</taxon>
    </lineage>
</organism>
<evidence type="ECO:0000259" key="9">
    <source>
        <dbReference type="SMART" id="SM00664"/>
    </source>
</evidence>
<feature type="transmembrane region" description="Helical" evidence="7">
    <location>
        <begin position="250"/>
        <end position="269"/>
    </location>
</feature>
<evidence type="ECO:0000256" key="4">
    <source>
        <dbReference type="ARBA" id="ARBA00022982"/>
    </source>
</evidence>
<sequence>MPKPHLLCWLRWAICVAAQFQGYAPFEDDQLTYTIRVPQGTANLSLGPIYFQLNSTRLVQWVALGQGAAMHGANMFVVYTSGDNVTLSPRAGKGHYQPLYNKYAQASLIAGSGVYEGAITANVRCDSCITWEGGTENPANPFSPWIWAVKYGKPLNTASMTATLREHDAFGTFFVNLLKATGADSDNPFIDLDRASITRAQTEIFDHEGFDKKRTAHAVLMTVAFVLLFPVFALALHIFPSGIVRVHATLQLLTLAVTIAGFGLGVAMAKDVYLLSHHHPIIGTVVVACLVLFQPGMGFLQHRHFRKTGGQGRFAYLHRWFGRIMIILGVINVGLGFQLTGVDSSAVPKGAAIAYGVVAGVIGLLYMVIISLSWRRQRTASDSN</sequence>
<dbReference type="GO" id="GO:0016020">
    <property type="term" value="C:membrane"/>
    <property type="evidence" value="ECO:0007669"/>
    <property type="project" value="UniProtKB-SubCell"/>
</dbReference>
<reference evidence="11" key="1">
    <citation type="submission" date="2022-11" db="EMBL/GenBank/DDBJ databases">
        <authorList>
            <person name="Petersen C."/>
        </authorList>
    </citation>
    <scope>NUCLEOTIDE SEQUENCE</scope>
    <source>
        <strain evidence="11">IBT 26290</strain>
    </source>
</reference>
<evidence type="ECO:0000256" key="7">
    <source>
        <dbReference type="SAM" id="Phobius"/>
    </source>
</evidence>
<dbReference type="Proteomes" id="UP001149163">
    <property type="component" value="Unassembled WGS sequence"/>
</dbReference>
<evidence type="ECO:0000259" key="10">
    <source>
        <dbReference type="SMART" id="SM00665"/>
    </source>
</evidence>
<dbReference type="Gene3D" id="2.60.40.1210">
    <property type="entry name" value="Cellobiose dehydrogenase, cytochrome domain"/>
    <property type="match status" value="1"/>
</dbReference>
<evidence type="ECO:0000256" key="6">
    <source>
        <dbReference type="ARBA" id="ARBA00023136"/>
    </source>
</evidence>
<dbReference type="EMBL" id="JAPQKN010000001">
    <property type="protein sequence ID" value="KAJ5175819.1"/>
    <property type="molecule type" value="Genomic_DNA"/>
</dbReference>
<reference evidence="11" key="2">
    <citation type="journal article" date="2023" name="IMA Fungus">
        <title>Comparative genomic study of the Penicillium genus elucidates a diverse pangenome and 15 lateral gene transfer events.</title>
        <authorList>
            <person name="Petersen C."/>
            <person name="Sorensen T."/>
            <person name="Nielsen M.R."/>
            <person name="Sondergaard T.E."/>
            <person name="Sorensen J.L."/>
            <person name="Fitzpatrick D.A."/>
            <person name="Frisvad J.C."/>
            <person name="Nielsen K.L."/>
        </authorList>
    </citation>
    <scope>NUCLEOTIDE SEQUENCE</scope>
    <source>
        <strain evidence="11">IBT 26290</strain>
    </source>
</reference>
<evidence type="ECO:0000256" key="5">
    <source>
        <dbReference type="ARBA" id="ARBA00022989"/>
    </source>
</evidence>